<comment type="caution">
    <text evidence="2">The sequence shown here is derived from an EMBL/GenBank/DDBJ whole genome shotgun (WGS) entry which is preliminary data.</text>
</comment>
<dbReference type="EMBL" id="QRMS01000006">
    <property type="protein sequence ID" value="RHJ84634.1"/>
    <property type="molecule type" value="Genomic_DNA"/>
</dbReference>
<dbReference type="InterPro" id="IPR035093">
    <property type="entry name" value="RelE/ParE_toxin_dom_sf"/>
</dbReference>
<name>A0A415DW21_9FIRM</name>
<organism evidence="2 3">
    <name type="scientific">Emergencia timonensis</name>
    <dbReference type="NCBI Taxonomy" id="1776384"/>
    <lineage>
        <taxon>Bacteria</taxon>
        <taxon>Bacillati</taxon>
        <taxon>Bacillota</taxon>
        <taxon>Clostridia</taxon>
        <taxon>Peptostreptococcales</taxon>
        <taxon>Anaerovoracaceae</taxon>
        <taxon>Emergencia</taxon>
    </lineage>
</organism>
<sequence>MKSYSVRITRQAREHLRGIKSYIANELLAPEAAANAIAGLKKGIKNLSTMPERIKLTEEEPWRSQGIHRMRVKNYYVYLD</sequence>
<protein>
    <submittedName>
        <fullName evidence="2">Type II toxin-antitoxin system RelE/ParE family toxin</fullName>
    </submittedName>
</protein>
<keyword evidence="3" id="KW-1185">Reference proteome</keyword>
<reference evidence="2 3" key="1">
    <citation type="submission" date="2018-08" db="EMBL/GenBank/DDBJ databases">
        <title>A genome reference for cultivated species of the human gut microbiota.</title>
        <authorList>
            <person name="Zou Y."/>
            <person name="Xue W."/>
            <person name="Luo G."/>
        </authorList>
    </citation>
    <scope>NUCLEOTIDE SEQUENCE [LARGE SCALE GENOMIC DNA]</scope>
    <source>
        <strain evidence="2 3">AM07-24</strain>
    </source>
</reference>
<dbReference type="Pfam" id="PF05016">
    <property type="entry name" value="ParE_toxin"/>
    <property type="match status" value="1"/>
</dbReference>
<dbReference type="STRING" id="1776384.GCA_900086585_01372"/>
<keyword evidence="1" id="KW-1277">Toxin-antitoxin system</keyword>
<dbReference type="Gene3D" id="3.30.2310.20">
    <property type="entry name" value="RelE-like"/>
    <property type="match status" value="1"/>
</dbReference>
<dbReference type="AlphaFoldDB" id="A0A415DW21"/>
<proteinExistence type="predicted"/>
<evidence type="ECO:0000313" key="3">
    <source>
        <dbReference type="Proteomes" id="UP000284841"/>
    </source>
</evidence>
<evidence type="ECO:0000313" key="2">
    <source>
        <dbReference type="EMBL" id="RHJ84634.1"/>
    </source>
</evidence>
<gene>
    <name evidence="2" type="ORF">DW099_16810</name>
</gene>
<evidence type="ECO:0000256" key="1">
    <source>
        <dbReference type="ARBA" id="ARBA00022649"/>
    </source>
</evidence>
<dbReference type="Proteomes" id="UP000284841">
    <property type="component" value="Unassembled WGS sequence"/>
</dbReference>
<accession>A0A415DW21</accession>
<dbReference type="InterPro" id="IPR007712">
    <property type="entry name" value="RelE/ParE_toxin"/>
</dbReference>
<dbReference type="RefSeq" id="WP_118336450.1">
    <property type="nucleotide sequence ID" value="NZ_AP025567.1"/>
</dbReference>
<dbReference type="OrthoDB" id="3268478at2"/>